<reference evidence="6 7" key="1">
    <citation type="submission" date="2017-09" db="EMBL/GenBank/DDBJ databases">
        <title>Genome sequencing of Besnoitia besnoiti strain Bb-Ger1.</title>
        <authorList>
            <person name="Schares G."/>
            <person name="Venepally P."/>
            <person name="Lorenzi H.A."/>
        </authorList>
    </citation>
    <scope>NUCLEOTIDE SEQUENCE [LARGE SCALE GENOMIC DNA]</scope>
    <source>
        <strain evidence="6 7">Bb-Ger1</strain>
    </source>
</reference>
<protein>
    <recommendedName>
        <fullName evidence="2">peptide-methionine (S)-S-oxide reductase</fullName>
        <ecNumber evidence="2">1.8.4.11</ecNumber>
    </recommendedName>
    <alternativeName>
        <fullName evidence="4">Peptide-methionine (S)-S-oxide reductase</fullName>
    </alternativeName>
</protein>
<accession>A0A2A9MHU2</accession>
<dbReference type="AlphaFoldDB" id="A0A2A9MHU2"/>
<evidence type="ECO:0000313" key="6">
    <source>
        <dbReference type="EMBL" id="PFH35213.1"/>
    </source>
</evidence>
<keyword evidence="7" id="KW-1185">Reference proteome</keyword>
<dbReference type="PANTHER" id="PTHR43774:SF1">
    <property type="entry name" value="PEPTIDE METHIONINE SULFOXIDE REDUCTASE MSRA 2"/>
    <property type="match status" value="1"/>
</dbReference>
<dbReference type="Proteomes" id="UP000224006">
    <property type="component" value="Chromosome V"/>
</dbReference>
<dbReference type="InterPro" id="IPR036509">
    <property type="entry name" value="Met_Sox_Rdtase_MsrA_sf"/>
</dbReference>
<evidence type="ECO:0000259" key="5">
    <source>
        <dbReference type="Pfam" id="PF01625"/>
    </source>
</evidence>
<dbReference type="SUPFAM" id="SSF55068">
    <property type="entry name" value="Peptide methionine sulfoxide reductase"/>
    <property type="match status" value="1"/>
</dbReference>
<evidence type="ECO:0000256" key="3">
    <source>
        <dbReference type="ARBA" id="ARBA00023002"/>
    </source>
</evidence>
<gene>
    <name evidence="6" type="ORF">BESB_061000</name>
</gene>
<dbReference type="VEuPathDB" id="ToxoDB:BESB_061000"/>
<dbReference type="STRING" id="94643.A0A2A9MHU2"/>
<evidence type="ECO:0000256" key="2">
    <source>
        <dbReference type="ARBA" id="ARBA00012502"/>
    </source>
</evidence>
<comment type="similarity">
    <text evidence="1">Belongs to the MsrA Met sulfoxide reductase family.</text>
</comment>
<dbReference type="PANTHER" id="PTHR43774">
    <property type="entry name" value="PEPTIDE METHIONINE SULFOXIDE REDUCTASE"/>
    <property type="match status" value="1"/>
</dbReference>
<dbReference type="Pfam" id="PF01625">
    <property type="entry name" value="PMSR"/>
    <property type="match status" value="1"/>
</dbReference>
<dbReference type="GeneID" id="40311028"/>
<evidence type="ECO:0000256" key="1">
    <source>
        <dbReference type="ARBA" id="ARBA00005591"/>
    </source>
</evidence>
<dbReference type="InterPro" id="IPR002569">
    <property type="entry name" value="Met_Sox_Rdtase_MsrA_dom"/>
</dbReference>
<dbReference type="Gene3D" id="3.30.1060.10">
    <property type="entry name" value="Peptide methionine sulphoxide reductase MsrA"/>
    <property type="match status" value="1"/>
</dbReference>
<proteinExistence type="inferred from homology"/>
<dbReference type="KEGG" id="bbes:BESB_061000"/>
<dbReference type="EMBL" id="NWUJ01000005">
    <property type="protein sequence ID" value="PFH35213.1"/>
    <property type="molecule type" value="Genomic_DNA"/>
</dbReference>
<dbReference type="HAMAP" id="MF_01401">
    <property type="entry name" value="MsrA"/>
    <property type="match status" value="1"/>
</dbReference>
<sequence length="265" mass="30429">MNMRFIPRCVVTQLESGSRREGFHGIRPLILLAASAFPLCVSDSFPVRRRGQEVYYPTLRTKHYASEIARCVSMSASRERGEEPDHTPNFLPGVDRTKPFSRLLVGAGCFWGVEKLFRKEFGDKLRATTVGYAGGARENPLYKDVCTGQTGHYEVVEIQFFEDKTSLSDILRFFWRIHDPTTLNRQGNDVGQQYGSAVFVYSPEQRRIAEAVKEEMQSHWSAELTTAIFGGTPSLPCVRFWKAEDYHQLYLERNPRGYCNHRVRF</sequence>
<dbReference type="RefSeq" id="XP_029219222.1">
    <property type="nucleotide sequence ID" value="XM_029364514.1"/>
</dbReference>
<dbReference type="GO" id="GO:0008113">
    <property type="term" value="F:peptide-methionine (S)-S-oxide reductase activity"/>
    <property type="evidence" value="ECO:0007669"/>
    <property type="project" value="UniProtKB-EC"/>
</dbReference>
<evidence type="ECO:0000256" key="4">
    <source>
        <dbReference type="ARBA" id="ARBA00030643"/>
    </source>
</evidence>
<organism evidence="6 7">
    <name type="scientific">Besnoitia besnoiti</name>
    <name type="common">Apicomplexan protozoan</name>
    <dbReference type="NCBI Taxonomy" id="94643"/>
    <lineage>
        <taxon>Eukaryota</taxon>
        <taxon>Sar</taxon>
        <taxon>Alveolata</taxon>
        <taxon>Apicomplexa</taxon>
        <taxon>Conoidasida</taxon>
        <taxon>Coccidia</taxon>
        <taxon>Eucoccidiorida</taxon>
        <taxon>Eimeriorina</taxon>
        <taxon>Sarcocystidae</taxon>
        <taxon>Besnoitia</taxon>
    </lineage>
</organism>
<name>A0A2A9MHU2_BESBE</name>
<dbReference type="NCBIfam" id="TIGR00401">
    <property type="entry name" value="msrA"/>
    <property type="match status" value="1"/>
</dbReference>
<keyword evidence="3" id="KW-0560">Oxidoreductase</keyword>
<feature type="domain" description="Peptide methionine sulphoxide reductase MsrA" evidence="5">
    <location>
        <begin position="104"/>
        <end position="260"/>
    </location>
</feature>
<evidence type="ECO:0000313" key="7">
    <source>
        <dbReference type="Proteomes" id="UP000224006"/>
    </source>
</evidence>
<dbReference type="EC" id="1.8.4.11" evidence="2"/>
<dbReference type="OrthoDB" id="77405at2759"/>
<comment type="caution">
    <text evidence="6">The sequence shown here is derived from an EMBL/GenBank/DDBJ whole genome shotgun (WGS) entry which is preliminary data.</text>
</comment>